<dbReference type="OrthoDB" id="6736754at2759"/>
<evidence type="ECO:0008006" key="4">
    <source>
        <dbReference type="Google" id="ProtNLM"/>
    </source>
</evidence>
<gene>
    <name evidence="2" type="ORF">PHAECO_LOCUS8327</name>
</gene>
<reference evidence="2" key="1">
    <citation type="submission" date="2022-01" db="EMBL/GenBank/DDBJ databases">
        <authorList>
            <person name="King R."/>
        </authorList>
    </citation>
    <scope>NUCLEOTIDE SEQUENCE</scope>
</reference>
<feature type="signal peptide" evidence="1">
    <location>
        <begin position="1"/>
        <end position="18"/>
    </location>
</feature>
<sequence>MNSLAIVAFFATLAATNAGIIQGPSSRSVVAGPDGSVISSAAPGGQIITEEHPGVVAHAAPVVAYSSPVVSAYSGPVVSAYSAPVVSAYSAPVVSAYASPVLSAYSAPVVSAYSAHAVPSVYASGVVAHNSHDTVVAGPSGTIATSRNIATPTVYGHGIHGLYL</sequence>
<name>A0A9P0DU33_PHACE</name>
<feature type="chain" id="PRO_5040184942" description="Cuticle protein" evidence="1">
    <location>
        <begin position="19"/>
        <end position="164"/>
    </location>
</feature>
<keyword evidence="1" id="KW-0732">Signal</keyword>
<proteinExistence type="predicted"/>
<dbReference type="AlphaFoldDB" id="A0A9P0DU33"/>
<reference evidence="2" key="2">
    <citation type="submission" date="2022-10" db="EMBL/GenBank/DDBJ databases">
        <authorList>
            <consortium name="ENA_rothamsted_submissions"/>
            <consortium name="culmorum"/>
            <person name="King R."/>
        </authorList>
    </citation>
    <scope>NUCLEOTIDE SEQUENCE</scope>
</reference>
<organism evidence="2 3">
    <name type="scientific">Phaedon cochleariae</name>
    <name type="common">Mustard beetle</name>
    <dbReference type="NCBI Taxonomy" id="80249"/>
    <lineage>
        <taxon>Eukaryota</taxon>
        <taxon>Metazoa</taxon>
        <taxon>Ecdysozoa</taxon>
        <taxon>Arthropoda</taxon>
        <taxon>Hexapoda</taxon>
        <taxon>Insecta</taxon>
        <taxon>Pterygota</taxon>
        <taxon>Neoptera</taxon>
        <taxon>Endopterygota</taxon>
        <taxon>Coleoptera</taxon>
        <taxon>Polyphaga</taxon>
        <taxon>Cucujiformia</taxon>
        <taxon>Chrysomeloidea</taxon>
        <taxon>Chrysomelidae</taxon>
        <taxon>Chrysomelinae</taxon>
        <taxon>Chrysomelini</taxon>
        <taxon>Phaedon</taxon>
    </lineage>
</organism>
<dbReference type="EMBL" id="OU896710">
    <property type="protein sequence ID" value="CAH1163526.1"/>
    <property type="molecule type" value="Genomic_DNA"/>
</dbReference>
<dbReference type="Proteomes" id="UP001153737">
    <property type="component" value="Chromosome 4"/>
</dbReference>
<accession>A0A9P0DU33</accession>
<evidence type="ECO:0000313" key="3">
    <source>
        <dbReference type="Proteomes" id="UP001153737"/>
    </source>
</evidence>
<keyword evidence="3" id="KW-1185">Reference proteome</keyword>
<evidence type="ECO:0000256" key="1">
    <source>
        <dbReference type="SAM" id="SignalP"/>
    </source>
</evidence>
<evidence type="ECO:0000313" key="2">
    <source>
        <dbReference type="EMBL" id="CAH1163526.1"/>
    </source>
</evidence>
<protein>
    <recommendedName>
        <fullName evidence="4">Cuticle protein</fullName>
    </recommendedName>
</protein>